<dbReference type="PANTHER" id="PTHR36453">
    <property type="entry name" value="SECRETED PROTEIN-RELATED"/>
    <property type="match status" value="1"/>
</dbReference>
<dbReference type="Pfam" id="PF16841">
    <property type="entry name" value="CBM60"/>
    <property type="match status" value="1"/>
</dbReference>
<feature type="domain" description="Carbohydrate-binding/sugar hydrolysis" evidence="3">
    <location>
        <begin position="385"/>
        <end position="538"/>
    </location>
</feature>
<name>A0ABU0MQN7_9PROT</name>
<dbReference type="InterPro" id="IPR022441">
    <property type="entry name" value="Para_beta_helix_rpt-2"/>
</dbReference>
<feature type="compositionally biased region" description="Pro residues" evidence="2">
    <location>
        <begin position="137"/>
        <end position="159"/>
    </location>
</feature>
<dbReference type="NCBIfam" id="TIGR03804">
    <property type="entry name" value="para_beta_helix"/>
    <property type="match status" value="1"/>
</dbReference>
<dbReference type="PANTHER" id="PTHR36453:SF1">
    <property type="entry name" value="RIGHT HANDED BETA HELIX DOMAIN-CONTAINING PROTEIN"/>
    <property type="match status" value="1"/>
</dbReference>
<proteinExistence type="predicted"/>
<dbReference type="EMBL" id="JAUSVU010000020">
    <property type="protein sequence ID" value="MDQ0535796.1"/>
    <property type="molecule type" value="Genomic_DNA"/>
</dbReference>
<comment type="caution">
    <text evidence="4">The sequence shown here is derived from an EMBL/GenBank/DDBJ whole genome shotgun (WGS) entry which is preliminary data.</text>
</comment>
<dbReference type="RefSeq" id="WP_209987748.1">
    <property type="nucleotide sequence ID" value="NZ_JAGINO010000022.1"/>
</dbReference>
<gene>
    <name evidence="4" type="ORF">QO018_004680</name>
</gene>
<dbReference type="SUPFAM" id="SSF51126">
    <property type="entry name" value="Pectin lyase-like"/>
    <property type="match status" value="1"/>
</dbReference>
<dbReference type="InterPro" id="IPR006626">
    <property type="entry name" value="PbH1"/>
</dbReference>
<dbReference type="InterPro" id="IPR011050">
    <property type="entry name" value="Pectin_lyase_fold/virulence"/>
</dbReference>
<feature type="region of interest" description="Disordered" evidence="2">
    <location>
        <begin position="129"/>
        <end position="201"/>
    </location>
</feature>
<protein>
    <submittedName>
        <fullName evidence="4">Parallel beta-helix repeat protein</fullName>
    </submittedName>
</protein>
<dbReference type="InterPro" id="IPR012334">
    <property type="entry name" value="Pectin_lyas_fold"/>
</dbReference>
<evidence type="ECO:0000256" key="1">
    <source>
        <dbReference type="ARBA" id="ARBA00022737"/>
    </source>
</evidence>
<keyword evidence="5" id="KW-1185">Reference proteome</keyword>
<accession>A0ABU0MQN7</accession>
<keyword evidence="1" id="KW-0677">Repeat</keyword>
<dbReference type="InterPro" id="IPR006633">
    <property type="entry name" value="Carb-bd_sugar_hydrolysis-dom"/>
</dbReference>
<feature type="domain" description="Carbohydrate-binding/sugar hydrolysis" evidence="3">
    <location>
        <begin position="211"/>
        <end position="365"/>
    </location>
</feature>
<dbReference type="Gene3D" id="2.60.60.40">
    <property type="match status" value="1"/>
</dbReference>
<evidence type="ECO:0000313" key="5">
    <source>
        <dbReference type="Proteomes" id="UP001244552"/>
    </source>
</evidence>
<evidence type="ECO:0000256" key="2">
    <source>
        <dbReference type="SAM" id="MobiDB-lite"/>
    </source>
</evidence>
<organism evidence="4 5">
    <name type="scientific">Azospirillum picis</name>
    <dbReference type="NCBI Taxonomy" id="488438"/>
    <lineage>
        <taxon>Bacteria</taxon>
        <taxon>Pseudomonadati</taxon>
        <taxon>Pseudomonadota</taxon>
        <taxon>Alphaproteobacteria</taxon>
        <taxon>Rhodospirillales</taxon>
        <taxon>Azospirillaceae</taxon>
        <taxon>Azospirillum</taxon>
    </lineage>
</organism>
<evidence type="ECO:0000313" key="4">
    <source>
        <dbReference type="EMBL" id="MDQ0535796.1"/>
    </source>
</evidence>
<dbReference type="Proteomes" id="UP001244552">
    <property type="component" value="Unassembled WGS sequence"/>
</dbReference>
<dbReference type="InterPro" id="IPR031768">
    <property type="entry name" value="CBM60_xylan-bd"/>
</dbReference>
<dbReference type="SMART" id="SM00722">
    <property type="entry name" value="CASH"/>
    <property type="match status" value="2"/>
</dbReference>
<dbReference type="InterPro" id="IPR039448">
    <property type="entry name" value="Beta_helix"/>
</dbReference>
<dbReference type="Gene3D" id="2.160.20.10">
    <property type="entry name" value="Single-stranded right-handed beta-helix, Pectin lyase-like"/>
    <property type="match status" value="2"/>
</dbReference>
<dbReference type="Pfam" id="PF13229">
    <property type="entry name" value="Beta_helix"/>
    <property type="match status" value="1"/>
</dbReference>
<sequence length="630" mass="65318">MATTSGNSTIIVTAKGAANAHFDLLVDGRKIGEGTTGDTAKDFVFKTDIVESQAHKVQVQYDNDGIVHGTDRNLFVDGITINGKSILPTDDIVSYDKGALDGRDVVDGRDGLWWNGTLVVDADKSFFAHGGAEAPSTPAPTPTPAPAPGTPPQTSPEPPVDGSTPGVPKPTGPGFYVAENGNDSWSGKLAAPNADGTDGPFASLQKAQSAMRSSDIDTTYVRGGDYHLKSPLWLDGQDSGVTFTSYGNEKAVIHGGSQASVSIGVGGAKNVTIEGLTFTDGVASGHYVFADNASGLVFANNAVKGGGYGITVQNSANSQVVGNQFEGTGAESIFVKAGSNATVVSDNLIRHPNAADRGDAGIWVNGSSDVKVTHNQIEDSPEKAIAVGSVQTDGSDATHRVTIAYNKVIDANLESNDGGGIYLINRQQDLTNHTVVNNEVTGTTATNPSGQVASWGIYLDDWTSGATVKGNLVHGNIGGVFLHGGWDNKVTENVIADNSGAQIGLQQPVAWSGWKGHQMTGNDVSGNVVDVRDGTAVHIYGPADVGNIHGNFYSNLDASKDMFDVWPQVMAGGGKGDLAEWKAAGYDSGSMMLDPGFVNPGAHDYSLASNSAVYGHGFDHIPYGDIGLLG</sequence>
<reference evidence="4 5" key="1">
    <citation type="submission" date="2023-07" db="EMBL/GenBank/DDBJ databases">
        <title>Genomic Encyclopedia of Type Strains, Phase IV (KMG-IV): sequencing the most valuable type-strain genomes for metagenomic binning, comparative biology and taxonomic classification.</title>
        <authorList>
            <person name="Goeker M."/>
        </authorList>
    </citation>
    <scope>NUCLEOTIDE SEQUENCE [LARGE SCALE GENOMIC DNA]</scope>
    <source>
        <strain evidence="4 5">DSM 19922</strain>
    </source>
</reference>
<evidence type="ECO:0000259" key="3">
    <source>
        <dbReference type="SMART" id="SM00722"/>
    </source>
</evidence>
<dbReference type="SMART" id="SM00710">
    <property type="entry name" value="PbH1"/>
    <property type="match status" value="10"/>
</dbReference>